<reference evidence="10" key="1">
    <citation type="submission" date="2021-12" db="EMBL/GenBank/DDBJ databases">
        <title>Prjna785345.</title>
        <authorList>
            <person name="Rujirawat T."/>
            <person name="Krajaejun T."/>
        </authorList>
    </citation>
    <scope>NUCLEOTIDE SEQUENCE</scope>
    <source>
        <strain evidence="10">Pi057C3</strain>
    </source>
</reference>
<feature type="transmembrane region" description="Helical" evidence="7">
    <location>
        <begin position="175"/>
        <end position="194"/>
    </location>
</feature>
<evidence type="ECO:0000313" key="10">
    <source>
        <dbReference type="EMBL" id="KAJ0407565.1"/>
    </source>
</evidence>
<keyword evidence="8" id="KW-0732">Signal</keyword>
<feature type="transmembrane region" description="Helical" evidence="7">
    <location>
        <begin position="68"/>
        <end position="88"/>
    </location>
</feature>
<comment type="subcellular location">
    <subcellularLocation>
        <location evidence="1">Membrane</location>
        <topology evidence="1">Multi-pass membrane protein</topology>
    </subcellularLocation>
</comment>
<gene>
    <name evidence="10" type="ORF">P43SY_006883</name>
</gene>
<dbReference type="Pfam" id="PF01694">
    <property type="entry name" value="Rhomboid"/>
    <property type="match status" value="1"/>
</dbReference>
<dbReference type="AlphaFoldDB" id="A0AAD5LR51"/>
<evidence type="ECO:0000256" key="5">
    <source>
        <dbReference type="ARBA" id="ARBA00022989"/>
    </source>
</evidence>
<feature type="chain" id="PRO_5042267383" description="Peptidase S54 rhomboid domain-containing protein" evidence="8">
    <location>
        <begin position="21"/>
        <end position="202"/>
    </location>
</feature>
<dbReference type="InterPro" id="IPR050925">
    <property type="entry name" value="Rhomboid_protease_S54"/>
</dbReference>
<keyword evidence="3 7" id="KW-0812">Transmembrane</keyword>
<evidence type="ECO:0000256" key="8">
    <source>
        <dbReference type="SAM" id="SignalP"/>
    </source>
</evidence>
<evidence type="ECO:0000256" key="1">
    <source>
        <dbReference type="ARBA" id="ARBA00004141"/>
    </source>
</evidence>
<evidence type="ECO:0000256" key="6">
    <source>
        <dbReference type="ARBA" id="ARBA00023136"/>
    </source>
</evidence>
<dbReference type="Proteomes" id="UP001209570">
    <property type="component" value="Unassembled WGS sequence"/>
</dbReference>
<dbReference type="InterPro" id="IPR022764">
    <property type="entry name" value="Peptidase_S54_rhomboid_dom"/>
</dbReference>
<evidence type="ECO:0000256" key="7">
    <source>
        <dbReference type="SAM" id="Phobius"/>
    </source>
</evidence>
<keyword evidence="11" id="KW-1185">Reference proteome</keyword>
<protein>
    <recommendedName>
        <fullName evidence="9">Peptidase S54 rhomboid domain-containing protein</fullName>
    </recommendedName>
</protein>
<evidence type="ECO:0000259" key="9">
    <source>
        <dbReference type="Pfam" id="PF01694"/>
    </source>
</evidence>
<keyword evidence="6 7" id="KW-0472">Membrane</keyword>
<proteinExistence type="inferred from homology"/>
<evidence type="ECO:0000256" key="2">
    <source>
        <dbReference type="ARBA" id="ARBA00009045"/>
    </source>
</evidence>
<feature type="domain" description="Peptidase S54 rhomboid" evidence="9">
    <location>
        <begin position="50"/>
        <end position="194"/>
    </location>
</feature>
<name>A0AAD5LR51_PYTIN</name>
<accession>A0AAD5LR51</accession>
<evidence type="ECO:0000313" key="11">
    <source>
        <dbReference type="Proteomes" id="UP001209570"/>
    </source>
</evidence>
<dbReference type="PANTHER" id="PTHR43731">
    <property type="entry name" value="RHOMBOID PROTEASE"/>
    <property type="match status" value="1"/>
</dbReference>
<comment type="caution">
    <text evidence="10">The sequence shown here is derived from an EMBL/GenBank/DDBJ whole genome shotgun (WGS) entry which is preliminary data.</text>
</comment>
<feature type="transmembrane region" description="Helical" evidence="7">
    <location>
        <begin position="142"/>
        <end position="160"/>
    </location>
</feature>
<keyword evidence="4" id="KW-0378">Hydrolase</keyword>
<evidence type="ECO:0000256" key="3">
    <source>
        <dbReference type="ARBA" id="ARBA00022692"/>
    </source>
</evidence>
<keyword evidence="5 7" id="KW-1133">Transmembrane helix</keyword>
<dbReference type="Gene3D" id="1.20.1540.10">
    <property type="entry name" value="Rhomboid-like"/>
    <property type="match status" value="1"/>
</dbReference>
<dbReference type="GO" id="GO:0004252">
    <property type="term" value="F:serine-type endopeptidase activity"/>
    <property type="evidence" value="ECO:0007669"/>
    <property type="project" value="InterPro"/>
</dbReference>
<comment type="similarity">
    <text evidence="2">Belongs to the peptidase S54 family.</text>
</comment>
<sequence>MKRTADHTVLVLVLVNAAVTFQWQKAKRLPMHQPTMIKHFTTSIKHLDEGRYYTLLTSVFSHADLGHLFANMVGLYFFGTPVCAMLGLRRFLGIYLGSGVLSSWAAVYEQKLSKRETYNLGASGAVNSVTAMTILTNPMSTLLIFGVIPLPAIVAGSLFICKDLYSWITDRRDGISHFAHLTGAVCGGAYYGYLRHAKKLIH</sequence>
<evidence type="ECO:0000256" key="4">
    <source>
        <dbReference type="ARBA" id="ARBA00022801"/>
    </source>
</evidence>
<dbReference type="PANTHER" id="PTHR43731:SF14">
    <property type="entry name" value="PRESENILIN-ASSOCIATED RHOMBOID-LIKE PROTEIN, MITOCHONDRIAL"/>
    <property type="match status" value="1"/>
</dbReference>
<dbReference type="EMBL" id="JAKCXM010000020">
    <property type="protein sequence ID" value="KAJ0407565.1"/>
    <property type="molecule type" value="Genomic_DNA"/>
</dbReference>
<organism evidence="10 11">
    <name type="scientific">Pythium insidiosum</name>
    <name type="common">Pythiosis disease agent</name>
    <dbReference type="NCBI Taxonomy" id="114742"/>
    <lineage>
        <taxon>Eukaryota</taxon>
        <taxon>Sar</taxon>
        <taxon>Stramenopiles</taxon>
        <taxon>Oomycota</taxon>
        <taxon>Peronosporomycetes</taxon>
        <taxon>Pythiales</taxon>
        <taxon>Pythiaceae</taxon>
        <taxon>Pythium</taxon>
    </lineage>
</organism>
<dbReference type="GO" id="GO:0016020">
    <property type="term" value="C:membrane"/>
    <property type="evidence" value="ECO:0007669"/>
    <property type="project" value="UniProtKB-SubCell"/>
</dbReference>
<dbReference type="InterPro" id="IPR035952">
    <property type="entry name" value="Rhomboid-like_sf"/>
</dbReference>
<dbReference type="SUPFAM" id="SSF144091">
    <property type="entry name" value="Rhomboid-like"/>
    <property type="match status" value="1"/>
</dbReference>
<feature type="signal peptide" evidence="8">
    <location>
        <begin position="1"/>
        <end position="20"/>
    </location>
</feature>